<evidence type="ECO:0000313" key="10">
    <source>
        <dbReference type="EMBL" id="KAF7133803.1"/>
    </source>
</evidence>
<dbReference type="Gene3D" id="3.20.20.80">
    <property type="entry name" value="Glycosidases"/>
    <property type="match status" value="1"/>
</dbReference>
<dbReference type="EC" id="3.2.1.14" evidence="3"/>
<name>A0A8H6PG66_9EURO</name>
<evidence type="ECO:0000313" key="11">
    <source>
        <dbReference type="Proteomes" id="UP000630445"/>
    </source>
</evidence>
<keyword evidence="6" id="KW-0119">Carbohydrate metabolism</keyword>
<dbReference type="CDD" id="cd11577">
    <property type="entry name" value="GH71"/>
    <property type="match status" value="1"/>
</dbReference>
<dbReference type="GO" id="GO:0008061">
    <property type="term" value="F:chitin binding"/>
    <property type="evidence" value="ECO:0007669"/>
    <property type="project" value="InterPro"/>
</dbReference>
<dbReference type="AlphaFoldDB" id="A0A8H6PG66"/>
<dbReference type="GO" id="GO:0006032">
    <property type="term" value="P:chitin catabolic process"/>
    <property type="evidence" value="ECO:0007669"/>
    <property type="project" value="UniProtKB-KW"/>
</dbReference>
<dbReference type="GO" id="GO:0000272">
    <property type="term" value="P:polysaccharide catabolic process"/>
    <property type="evidence" value="ECO:0007669"/>
    <property type="project" value="UniProtKB-KW"/>
</dbReference>
<dbReference type="Pfam" id="PF00704">
    <property type="entry name" value="Glyco_hydro_18"/>
    <property type="match status" value="1"/>
</dbReference>
<feature type="domain" description="GH18" evidence="9">
    <location>
        <begin position="1"/>
        <end position="214"/>
    </location>
</feature>
<evidence type="ECO:0000256" key="2">
    <source>
        <dbReference type="ARBA" id="ARBA00008682"/>
    </source>
</evidence>
<dbReference type="GO" id="GO:0051118">
    <property type="term" value="F:glucan endo-1,3-alpha-glucosidase activity"/>
    <property type="evidence" value="ECO:0007669"/>
    <property type="project" value="InterPro"/>
</dbReference>
<dbReference type="EMBL" id="JACBAD010001810">
    <property type="protein sequence ID" value="KAF7133803.1"/>
    <property type="molecule type" value="Genomic_DNA"/>
</dbReference>
<keyword evidence="8" id="KW-0624">Polysaccharide degradation</keyword>
<dbReference type="InterPro" id="IPR005197">
    <property type="entry name" value="Glyco_hydro_71"/>
</dbReference>
<dbReference type="FunFam" id="3.10.50.10:FF:000005">
    <property type="entry name" value="Endochitinase B1"/>
    <property type="match status" value="1"/>
</dbReference>
<keyword evidence="5" id="KW-0146">Chitin degradation</keyword>
<dbReference type="Gene3D" id="3.10.50.10">
    <property type="match status" value="1"/>
</dbReference>
<dbReference type="SMART" id="SM00636">
    <property type="entry name" value="Glyco_18"/>
    <property type="match status" value="1"/>
</dbReference>
<sequence length="541" mass="60202">MEKRALDNYGAKHAAGAKFLLTVASPADPQKISTLHLRDMDPYLDFWNLMAYDYAGGTFSEYTGHQANIFKSSSNQQSTPFNTQEAIDSYLNGGVIASKIVLGMPLYGRAFVNTLGPGKPFSGIGEGSWEDGVWDYKALPRPGAEEHTDANIIASYSYDSERTFISYDNPLVAEFKAEYIRVNGLGGGMWWESSADKSGNDSLITTLLRYAVNEAYYWNNGRPLASTFEGSENAEEWRNIKASTDCFFIPDWSSLGAKAALEKGYGIVDGLFSWAAWPSGPQDMNTQVDVSYLKLLNELGGLAYMMPVSPWFYTNLPGYDKNWLWRGDDLWHDRWQEVLSVRPEFVEIISWNDYGESHYIGPLHEGGYELFRIGKAPFNYAEDMPHDGWRTLLPFIIGTYKNGHAAVKQELLVVWYRTTPGAACGTGGTSANTHSHTQFEFSPLDVMADRIFYSALLTEYATAEGIIGSATQTGTWRNKPPSGRGIYHGSAPFDGATGDVEVTLWREGNRILTLRGRTISGSCPNDVQNWNAWVGSVQWPS</sequence>
<evidence type="ECO:0000256" key="8">
    <source>
        <dbReference type="ARBA" id="ARBA00023326"/>
    </source>
</evidence>
<evidence type="ECO:0000256" key="5">
    <source>
        <dbReference type="ARBA" id="ARBA00023024"/>
    </source>
</evidence>
<dbReference type="InterPro" id="IPR029070">
    <property type="entry name" value="Chitinase_insertion_sf"/>
</dbReference>
<dbReference type="PANTHER" id="PTHR11177:SF317">
    <property type="entry name" value="CHITINASE 12-RELATED"/>
    <property type="match status" value="1"/>
</dbReference>
<proteinExistence type="inferred from homology"/>
<dbReference type="InterPro" id="IPR017853">
    <property type="entry name" value="GH"/>
</dbReference>
<dbReference type="PANTHER" id="PTHR11177">
    <property type="entry name" value="CHITINASE"/>
    <property type="match status" value="1"/>
</dbReference>
<reference evidence="10" key="1">
    <citation type="submission" date="2020-06" db="EMBL/GenBank/DDBJ databases">
        <title>Draft genome sequences of strains closely related to Aspergillus parafelis and Aspergillus hiratsukae.</title>
        <authorList>
            <person name="Dos Santos R.A.C."/>
            <person name="Rivero-Menendez O."/>
            <person name="Steenwyk J.L."/>
            <person name="Mead M.E."/>
            <person name="Goldman G.H."/>
            <person name="Alastruey-Izquierdo A."/>
            <person name="Rokas A."/>
        </authorList>
    </citation>
    <scope>NUCLEOTIDE SEQUENCE</scope>
    <source>
        <strain evidence="10">CNM-CM5793</strain>
    </source>
</reference>
<accession>A0A8H6PG66</accession>
<dbReference type="Proteomes" id="UP000630445">
    <property type="component" value="Unassembled WGS sequence"/>
</dbReference>
<evidence type="ECO:0000256" key="3">
    <source>
        <dbReference type="ARBA" id="ARBA00012729"/>
    </source>
</evidence>
<evidence type="ECO:0000256" key="1">
    <source>
        <dbReference type="ARBA" id="ARBA00000822"/>
    </source>
</evidence>
<keyword evidence="7" id="KW-0326">Glycosidase</keyword>
<organism evidence="10 11">
    <name type="scientific">Aspergillus hiratsukae</name>
    <dbReference type="NCBI Taxonomy" id="1194566"/>
    <lineage>
        <taxon>Eukaryota</taxon>
        <taxon>Fungi</taxon>
        <taxon>Dikarya</taxon>
        <taxon>Ascomycota</taxon>
        <taxon>Pezizomycotina</taxon>
        <taxon>Eurotiomycetes</taxon>
        <taxon>Eurotiomycetidae</taxon>
        <taxon>Eurotiales</taxon>
        <taxon>Aspergillaceae</taxon>
        <taxon>Aspergillus</taxon>
        <taxon>Aspergillus subgen. Fumigati</taxon>
    </lineage>
</organism>
<dbReference type="PROSITE" id="PS51910">
    <property type="entry name" value="GH18_2"/>
    <property type="match status" value="1"/>
</dbReference>
<keyword evidence="11" id="KW-1185">Reference proteome</keyword>
<dbReference type="InterPro" id="IPR011583">
    <property type="entry name" value="Chitinase_II/V-like_cat"/>
</dbReference>
<evidence type="ECO:0000259" key="9">
    <source>
        <dbReference type="PROSITE" id="PS51910"/>
    </source>
</evidence>
<dbReference type="GO" id="GO:0008843">
    <property type="term" value="F:endochitinase activity"/>
    <property type="evidence" value="ECO:0007669"/>
    <property type="project" value="UniProtKB-EC"/>
</dbReference>
<evidence type="ECO:0000256" key="7">
    <source>
        <dbReference type="ARBA" id="ARBA00023295"/>
    </source>
</evidence>
<dbReference type="GO" id="GO:0005576">
    <property type="term" value="C:extracellular region"/>
    <property type="evidence" value="ECO:0007669"/>
    <property type="project" value="TreeGrafter"/>
</dbReference>
<dbReference type="SUPFAM" id="SSF54556">
    <property type="entry name" value="Chitinase insertion domain"/>
    <property type="match status" value="1"/>
</dbReference>
<dbReference type="Pfam" id="PF03659">
    <property type="entry name" value="Glyco_hydro_71"/>
    <property type="match status" value="1"/>
</dbReference>
<dbReference type="InterPro" id="IPR050314">
    <property type="entry name" value="Glycosyl_Hydrlase_18"/>
</dbReference>
<comment type="catalytic activity">
    <reaction evidence="1">
        <text>Random endo-hydrolysis of N-acetyl-beta-D-glucosaminide (1-&gt;4)-beta-linkages in chitin and chitodextrins.</text>
        <dbReference type="EC" id="3.2.1.14"/>
    </reaction>
</comment>
<evidence type="ECO:0000256" key="6">
    <source>
        <dbReference type="ARBA" id="ARBA00023277"/>
    </source>
</evidence>
<comment type="caution">
    <text evidence="10">The sequence shown here is derived from an EMBL/GenBank/DDBJ whole genome shotgun (WGS) entry which is preliminary data.</text>
</comment>
<dbReference type="SUPFAM" id="SSF51445">
    <property type="entry name" value="(Trans)glycosidases"/>
    <property type="match status" value="1"/>
</dbReference>
<keyword evidence="4" id="KW-0378">Hydrolase</keyword>
<evidence type="ECO:0000256" key="4">
    <source>
        <dbReference type="ARBA" id="ARBA00022801"/>
    </source>
</evidence>
<comment type="similarity">
    <text evidence="2">Belongs to the glycosyl hydrolase 18 family. Chitinase class V subfamily.</text>
</comment>
<dbReference type="InterPro" id="IPR001223">
    <property type="entry name" value="Glyco_hydro18_cat"/>
</dbReference>
<dbReference type="OrthoDB" id="1046782at2759"/>
<gene>
    <name evidence="10" type="ORF">CNMCM5793_005215</name>
</gene>
<protein>
    <recommendedName>
        <fullName evidence="3">chitinase</fullName>
        <ecNumber evidence="3">3.2.1.14</ecNumber>
    </recommendedName>
</protein>